<proteinExistence type="inferred from homology"/>
<dbReference type="SUPFAM" id="SSF48576">
    <property type="entry name" value="Terpenoid synthases"/>
    <property type="match status" value="1"/>
</dbReference>
<dbReference type="GO" id="GO:0008299">
    <property type="term" value="P:isoprenoid biosynthetic process"/>
    <property type="evidence" value="ECO:0007669"/>
    <property type="project" value="UniProtKB-ARBA"/>
</dbReference>
<keyword evidence="4" id="KW-0479">Metal-binding</keyword>
<evidence type="ECO:0000256" key="2">
    <source>
        <dbReference type="ARBA" id="ARBA00006333"/>
    </source>
</evidence>
<keyword evidence="6" id="KW-1185">Reference proteome</keyword>
<dbReference type="EMBL" id="JAFEKC020000001">
    <property type="protein sequence ID" value="KAK0516965.1"/>
    <property type="molecule type" value="Genomic_DNA"/>
</dbReference>
<comment type="cofactor">
    <cofactor evidence="1 4">
        <name>Mg(2+)</name>
        <dbReference type="ChEBI" id="CHEBI:18420"/>
    </cofactor>
</comment>
<dbReference type="PANTHER" id="PTHR35201:SF4">
    <property type="entry name" value="BETA-PINACENE SYNTHASE-RELATED"/>
    <property type="match status" value="1"/>
</dbReference>
<evidence type="ECO:0000256" key="4">
    <source>
        <dbReference type="RuleBase" id="RU366034"/>
    </source>
</evidence>
<evidence type="ECO:0000256" key="3">
    <source>
        <dbReference type="ARBA" id="ARBA00022842"/>
    </source>
</evidence>
<sequence>MKTPFPWSRNAQQDSRQCHASGPQLCLWHYCNEINFALSHSGTLLIVVVSLLGTEYQHRSRGRNNKDMEKGPKMASPLSYIISFLSRLILPGPVEEPATVATPTLSTPPSLFQYQCHRLVDQVTKEVDGYFLKNWNLESEKAKKKFVAAGFSRVTCLYFPMALDDRIHFACRLLTILFLIDDVLDHLSFEDGSIYNNKLMPIMRGDTMPDRSVPVEWMMFDLWESMRAHDKVMADEVLEPVFVFMRAQTDRTRAESMSLGTYFEYREKDVGKALLSALMRFSMQLQMSPADLESVRPVERNCSKHISVVNDIYSFEKEVAAAKKGHKEGGALCSSVQIMAAESDLSVAASKRVLWVLCREWESVHQQLVAKREGDLKKASPAVLDYMKGLEYQMSGNRQWSHTTKRYNEVADF</sequence>
<comment type="caution">
    <text evidence="5">The sequence shown here is derived from an EMBL/GenBank/DDBJ whole genome shotgun (WGS) entry which is preliminary data.</text>
</comment>
<dbReference type="GO" id="GO:0046872">
    <property type="term" value="F:metal ion binding"/>
    <property type="evidence" value="ECO:0007669"/>
    <property type="project" value="UniProtKB-KW"/>
</dbReference>
<keyword evidence="4" id="KW-0456">Lyase</keyword>
<dbReference type="AlphaFoldDB" id="A0AA39RAJ0"/>
<reference evidence="5" key="1">
    <citation type="submission" date="2023-03" db="EMBL/GenBank/DDBJ databases">
        <title>Complete genome of Cladonia borealis.</title>
        <authorList>
            <person name="Park H."/>
        </authorList>
    </citation>
    <scope>NUCLEOTIDE SEQUENCE</scope>
    <source>
        <strain evidence="5">ANT050790</strain>
    </source>
</reference>
<name>A0AA39RAJ0_9LECA</name>
<evidence type="ECO:0000313" key="5">
    <source>
        <dbReference type="EMBL" id="KAK0516965.1"/>
    </source>
</evidence>
<evidence type="ECO:0000313" key="6">
    <source>
        <dbReference type="Proteomes" id="UP001166286"/>
    </source>
</evidence>
<evidence type="ECO:0000256" key="1">
    <source>
        <dbReference type="ARBA" id="ARBA00001946"/>
    </source>
</evidence>
<organism evidence="5 6">
    <name type="scientific">Cladonia borealis</name>
    <dbReference type="NCBI Taxonomy" id="184061"/>
    <lineage>
        <taxon>Eukaryota</taxon>
        <taxon>Fungi</taxon>
        <taxon>Dikarya</taxon>
        <taxon>Ascomycota</taxon>
        <taxon>Pezizomycotina</taxon>
        <taxon>Lecanoromycetes</taxon>
        <taxon>OSLEUM clade</taxon>
        <taxon>Lecanoromycetidae</taxon>
        <taxon>Lecanorales</taxon>
        <taxon>Lecanorineae</taxon>
        <taxon>Cladoniaceae</taxon>
        <taxon>Cladonia</taxon>
    </lineage>
</organism>
<dbReference type="Pfam" id="PF19086">
    <property type="entry name" value="Terpene_syn_C_2"/>
    <property type="match status" value="1"/>
</dbReference>
<dbReference type="GO" id="GO:0010333">
    <property type="term" value="F:terpene synthase activity"/>
    <property type="evidence" value="ECO:0007669"/>
    <property type="project" value="InterPro"/>
</dbReference>
<dbReference type="PANTHER" id="PTHR35201">
    <property type="entry name" value="TERPENE SYNTHASE"/>
    <property type="match status" value="1"/>
</dbReference>
<accession>A0AA39RAJ0</accession>
<comment type="similarity">
    <text evidence="2 4">Belongs to the terpene synthase family.</text>
</comment>
<keyword evidence="3 4" id="KW-0460">Magnesium</keyword>
<dbReference type="InterPro" id="IPR034686">
    <property type="entry name" value="Terpene_cyclase-like_2"/>
</dbReference>
<protein>
    <recommendedName>
        <fullName evidence="4">Terpene synthase</fullName>
        <ecNumber evidence="4">4.2.3.-</ecNumber>
    </recommendedName>
</protein>
<dbReference type="EC" id="4.2.3.-" evidence="4"/>
<gene>
    <name evidence="5" type="ORF">JMJ35_000120</name>
</gene>
<dbReference type="Gene3D" id="1.10.600.10">
    <property type="entry name" value="Farnesyl Diphosphate Synthase"/>
    <property type="match status" value="1"/>
</dbReference>
<dbReference type="InterPro" id="IPR008949">
    <property type="entry name" value="Isoprenoid_synthase_dom_sf"/>
</dbReference>
<dbReference type="Proteomes" id="UP001166286">
    <property type="component" value="Unassembled WGS sequence"/>
</dbReference>